<organism evidence="1 2">
    <name type="scientific">Aquincola agrisoli</name>
    <dbReference type="NCBI Taxonomy" id="3119538"/>
    <lineage>
        <taxon>Bacteria</taxon>
        <taxon>Pseudomonadati</taxon>
        <taxon>Pseudomonadota</taxon>
        <taxon>Betaproteobacteria</taxon>
        <taxon>Burkholderiales</taxon>
        <taxon>Sphaerotilaceae</taxon>
        <taxon>Aquincola</taxon>
    </lineage>
</organism>
<dbReference type="Proteomes" id="UP001336250">
    <property type="component" value="Unassembled WGS sequence"/>
</dbReference>
<comment type="caution">
    <text evidence="1">The sequence shown here is derived from an EMBL/GenBank/DDBJ whole genome shotgun (WGS) entry which is preliminary data.</text>
</comment>
<gene>
    <name evidence="1" type="ORF">V4F39_14080</name>
</gene>
<evidence type="ECO:0000313" key="1">
    <source>
        <dbReference type="EMBL" id="MEF7615046.1"/>
    </source>
</evidence>
<dbReference type="EMBL" id="JAZIBG010000028">
    <property type="protein sequence ID" value="MEF7615046.1"/>
    <property type="molecule type" value="Genomic_DNA"/>
</dbReference>
<evidence type="ECO:0008006" key="3">
    <source>
        <dbReference type="Google" id="ProtNLM"/>
    </source>
</evidence>
<sequence>MAMAAVALSLTGCLLPEKFEASVNFKPDGGYTYKYGGTAVHFLAAAAIKEKGSLPAKDEDGLKREAEKAAKAPGVRRMTYTGNGRFDVQIDEDVKAGRQVSTLKIFNIRRDKDGVFLLAVPPMKEKDRDQLRSFGIKVNGKAEVFLPANT</sequence>
<dbReference type="RefSeq" id="WP_332290146.1">
    <property type="nucleotide sequence ID" value="NZ_JAZIBG010000028.1"/>
</dbReference>
<reference evidence="1 2" key="1">
    <citation type="submission" date="2024-02" db="EMBL/GenBank/DDBJ databases">
        <title>Genome sequence of Aquincola sp. MAHUQ-54.</title>
        <authorList>
            <person name="Huq M.A."/>
        </authorList>
    </citation>
    <scope>NUCLEOTIDE SEQUENCE [LARGE SCALE GENOMIC DNA]</scope>
    <source>
        <strain evidence="1 2">MAHUQ-54</strain>
    </source>
</reference>
<evidence type="ECO:0000313" key="2">
    <source>
        <dbReference type="Proteomes" id="UP001336250"/>
    </source>
</evidence>
<dbReference type="AlphaFoldDB" id="A0AAW9Q7R6"/>
<proteinExistence type="predicted"/>
<keyword evidence="2" id="KW-1185">Reference proteome</keyword>
<protein>
    <recommendedName>
        <fullName evidence="3">Lipoprotein</fullName>
    </recommendedName>
</protein>
<accession>A0AAW9Q7R6</accession>
<name>A0AAW9Q7R6_9BURK</name>